<proteinExistence type="predicted"/>
<evidence type="ECO:0000259" key="1">
    <source>
        <dbReference type="Pfam" id="PF00534"/>
    </source>
</evidence>
<reference evidence="3" key="2">
    <citation type="submission" date="2020-09" db="EMBL/GenBank/DDBJ databases">
        <authorList>
            <person name="Sun Q."/>
            <person name="Zhou Y."/>
        </authorList>
    </citation>
    <scope>NUCLEOTIDE SEQUENCE</scope>
    <source>
        <strain evidence="3">CGMCC 1.15493</strain>
    </source>
</reference>
<dbReference type="InterPro" id="IPR028098">
    <property type="entry name" value="Glyco_trans_4-like_N"/>
</dbReference>
<protein>
    <submittedName>
        <fullName evidence="3">Glycosyl transferase</fullName>
    </submittedName>
</protein>
<dbReference type="RefSeq" id="WP_188853810.1">
    <property type="nucleotide sequence ID" value="NZ_BMJJ01000010.1"/>
</dbReference>
<dbReference type="PANTHER" id="PTHR12526">
    <property type="entry name" value="GLYCOSYLTRANSFERASE"/>
    <property type="match status" value="1"/>
</dbReference>
<sequence length="377" mass="39754">MRLAILLPDLHGGGAERAMIELARALRREGDAVDFVLMRDAGDLRGEAAGLGEVAVLGADKIRHVVAPLRDWLGQARPDAVIANIWPLTSMAVVARLGAAHRPRLILVDHNPLSLQYGSRGRRHRLALRASLAATYRLADARVAVSAGVAGDLATLSGIDRSHFEVIHNPVVAPAASTAATTDAAEKAWGCGAGRRLLSVGSFKPQKNQALLLEALARMPAAQRPVLMLLGEGERREALAAQAEALGIASFVRMPGFCDPAPFYRTADALALSSDYEGFGNVIVEALACGLPVVATDCPHGPREILGANCFGRLVPMGDAAALATALGSVLAAPIDSDRLRRRAANFAPAVAAKAYRRLFRPGQLPLCPRTNKGLPT</sequence>
<dbReference type="Pfam" id="PF13439">
    <property type="entry name" value="Glyco_transf_4"/>
    <property type="match status" value="1"/>
</dbReference>
<accession>A0A916Y5L4</accession>
<comment type="caution">
    <text evidence="3">The sequence shown here is derived from an EMBL/GenBank/DDBJ whole genome shotgun (WGS) entry which is preliminary data.</text>
</comment>
<dbReference type="Proteomes" id="UP000613160">
    <property type="component" value="Unassembled WGS sequence"/>
</dbReference>
<dbReference type="Pfam" id="PF00534">
    <property type="entry name" value="Glycos_transf_1"/>
    <property type="match status" value="1"/>
</dbReference>
<evidence type="ECO:0000259" key="2">
    <source>
        <dbReference type="Pfam" id="PF13439"/>
    </source>
</evidence>
<dbReference type="GO" id="GO:0016757">
    <property type="term" value="F:glycosyltransferase activity"/>
    <property type="evidence" value="ECO:0007669"/>
    <property type="project" value="InterPro"/>
</dbReference>
<dbReference type="EMBL" id="BMJJ01000010">
    <property type="protein sequence ID" value="GGD31791.1"/>
    <property type="molecule type" value="Genomic_DNA"/>
</dbReference>
<gene>
    <name evidence="3" type="ORF">GCM10011335_38580</name>
</gene>
<dbReference type="CDD" id="cd03811">
    <property type="entry name" value="GT4_GT28_WabH-like"/>
    <property type="match status" value="1"/>
</dbReference>
<keyword evidence="3" id="KW-0808">Transferase</keyword>
<dbReference type="Gene3D" id="3.40.50.2000">
    <property type="entry name" value="Glycogen Phosphorylase B"/>
    <property type="match status" value="2"/>
</dbReference>
<evidence type="ECO:0000313" key="3">
    <source>
        <dbReference type="EMBL" id="GGD31791.1"/>
    </source>
</evidence>
<dbReference type="SUPFAM" id="SSF53756">
    <property type="entry name" value="UDP-Glycosyltransferase/glycogen phosphorylase"/>
    <property type="match status" value="1"/>
</dbReference>
<dbReference type="InterPro" id="IPR001296">
    <property type="entry name" value="Glyco_trans_1"/>
</dbReference>
<name>A0A916Y5L4_9HYPH</name>
<keyword evidence="4" id="KW-1185">Reference proteome</keyword>
<reference evidence="3" key="1">
    <citation type="journal article" date="2014" name="Int. J. Syst. Evol. Microbiol.">
        <title>Complete genome sequence of Corynebacterium casei LMG S-19264T (=DSM 44701T), isolated from a smear-ripened cheese.</title>
        <authorList>
            <consortium name="US DOE Joint Genome Institute (JGI-PGF)"/>
            <person name="Walter F."/>
            <person name="Albersmeier A."/>
            <person name="Kalinowski J."/>
            <person name="Ruckert C."/>
        </authorList>
    </citation>
    <scope>NUCLEOTIDE SEQUENCE</scope>
    <source>
        <strain evidence="3">CGMCC 1.15493</strain>
    </source>
</reference>
<feature type="domain" description="Glycosyltransferase subfamily 4-like N-terminal" evidence="2">
    <location>
        <begin position="13"/>
        <end position="171"/>
    </location>
</feature>
<dbReference type="PANTHER" id="PTHR12526:SF638">
    <property type="entry name" value="SPORE COAT PROTEIN SA"/>
    <property type="match status" value="1"/>
</dbReference>
<evidence type="ECO:0000313" key="4">
    <source>
        <dbReference type="Proteomes" id="UP000613160"/>
    </source>
</evidence>
<feature type="domain" description="Glycosyl transferase family 1" evidence="1">
    <location>
        <begin position="196"/>
        <end position="345"/>
    </location>
</feature>
<organism evidence="3 4">
    <name type="scientific">Aureimonas glaciei</name>
    <dbReference type="NCBI Taxonomy" id="1776957"/>
    <lineage>
        <taxon>Bacteria</taxon>
        <taxon>Pseudomonadati</taxon>
        <taxon>Pseudomonadota</taxon>
        <taxon>Alphaproteobacteria</taxon>
        <taxon>Hyphomicrobiales</taxon>
        <taxon>Aurantimonadaceae</taxon>
        <taxon>Aureimonas</taxon>
    </lineage>
</organism>
<dbReference type="AlphaFoldDB" id="A0A916Y5L4"/>